<proteinExistence type="predicted"/>
<dbReference type="STRING" id="278938.A0A4Z1I7X1"/>
<dbReference type="EMBL" id="PQXM01001449">
    <property type="protein sequence ID" value="TGO55532.1"/>
    <property type="molecule type" value="Genomic_DNA"/>
</dbReference>
<feature type="compositionally biased region" description="Polar residues" evidence="1">
    <location>
        <begin position="420"/>
        <end position="430"/>
    </location>
</feature>
<accession>A0A4Z1I7X1</accession>
<dbReference type="AlphaFoldDB" id="A0A4Z1I7X1"/>
<name>A0A4Z1I7X1_9HELO</name>
<evidence type="ECO:0000256" key="1">
    <source>
        <dbReference type="SAM" id="MobiDB-lite"/>
    </source>
</evidence>
<feature type="compositionally biased region" description="Polar residues" evidence="1">
    <location>
        <begin position="300"/>
        <end position="309"/>
    </location>
</feature>
<dbReference type="Proteomes" id="UP000297229">
    <property type="component" value="Unassembled WGS sequence"/>
</dbReference>
<feature type="region of interest" description="Disordered" evidence="1">
    <location>
        <begin position="241"/>
        <end position="430"/>
    </location>
</feature>
<feature type="compositionally biased region" description="Low complexity" evidence="1">
    <location>
        <begin position="352"/>
        <end position="394"/>
    </location>
</feature>
<gene>
    <name evidence="2" type="ORF">BELL_1451g00020</name>
</gene>
<feature type="compositionally biased region" description="Acidic residues" evidence="1">
    <location>
        <begin position="274"/>
        <end position="287"/>
    </location>
</feature>
<protein>
    <submittedName>
        <fullName evidence="2">Uncharacterized protein</fullName>
    </submittedName>
</protein>
<evidence type="ECO:0000313" key="3">
    <source>
        <dbReference type="Proteomes" id="UP000297229"/>
    </source>
</evidence>
<comment type="caution">
    <text evidence="2">The sequence shown here is derived from an EMBL/GenBank/DDBJ whole genome shotgun (WGS) entry which is preliminary data.</text>
</comment>
<keyword evidence="3" id="KW-1185">Reference proteome</keyword>
<feature type="compositionally biased region" description="Acidic residues" evidence="1">
    <location>
        <begin position="329"/>
        <end position="341"/>
    </location>
</feature>
<sequence>MAHILIYHTHGSTRVFTPTTSNPSNPSPAPKNYGAYAARYSHVYPCRCKLHVGTLSPTSQHPVTPIRAMLSSILIAQRAALRRIEAIKATDRDPDAKYLRVHKDEEFRAELNEGVGFYLDIYSSSEEVISLLNKWPFDDATKGVIPSKRLPYVDLILEFDRLNEKLHKLGQASMGYHVKYHYIPKIENRAVEVVVIEELDRYGAKLERILNGVVTEVEPEKETERQESPEELQLTPIWETIPISKPGGKPTRIPKSVKTGGNLREKRKGKEIAKDDDEIEIDEEMEEPPIPKSTPISKSGVKSTATSKSTKMEANLREKRKRKGKEISRDDDETEVDEEMQEPPISKTMPISKPGGKPTATPKPTSGGKPTPTPKPTSGGKSTPTPKPTSGGKSIPTPQSTPVQKPKLKLKLISRDPRVRQNSTPKAPER</sequence>
<reference evidence="2 3" key="1">
    <citation type="submission" date="2017-12" db="EMBL/GenBank/DDBJ databases">
        <title>Comparative genomics of Botrytis spp.</title>
        <authorList>
            <person name="Valero-Jimenez C.A."/>
            <person name="Tapia P."/>
            <person name="Veloso J."/>
            <person name="Silva-Moreno E."/>
            <person name="Staats M."/>
            <person name="Valdes J.H."/>
            <person name="Van Kan J.A.L."/>
        </authorList>
    </citation>
    <scope>NUCLEOTIDE SEQUENCE [LARGE SCALE GENOMIC DNA]</scope>
    <source>
        <strain evidence="2 3">Be9601</strain>
    </source>
</reference>
<evidence type="ECO:0000313" key="2">
    <source>
        <dbReference type="EMBL" id="TGO55532.1"/>
    </source>
</evidence>
<organism evidence="2 3">
    <name type="scientific">Botrytis elliptica</name>
    <dbReference type="NCBI Taxonomy" id="278938"/>
    <lineage>
        <taxon>Eukaryota</taxon>
        <taxon>Fungi</taxon>
        <taxon>Dikarya</taxon>
        <taxon>Ascomycota</taxon>
        <taxon>Pezizomycotina</taxon>
        <taxon>Leotiomycetes</taxon>
        <taxon>Helotiales</taxon>
        <taxon>Sclerotiniaceae</taxon>
        <taxon>Botrytis</taxon>
    </lineage>
</organism>